<sequence length="44" mass="4801">MSMILNSDSGIGHHRVIKFKGTLINPMRVLSAIVPAYSETQADT</sequence>
<organism evidence="1 2">
    <name type="scientific">Serratia symbiotica</name>
    <dbReference type="NCBI Taxonomy" id="138074"/>
    <lineage>
        <taxon>Bacteria</taxon>
        <taxon>Pseudomonadati</taxon>
        <taxon>Pseudomonadota</taxon>
        <taxon>Gammaproteobacteria</taxon>
        <taxon>Enterobacterales</taxon>
        <taxon>Yersiniaceae</taxon>
        <taxon>Serratia</taxon>
    </lineage>
</organism>
<dbReference type="AlphaFoldDB" id="A0A455VED1"/>
<dbReference type="EMBL" id="AP019531">
    <property type="protein sequence ID" value="BBI91509.1"/>
    <property type="molecule type" value="Genomic_DNA"/>
</dbReference>
<reference evidence="1 2" key="1">
    <citation type="submission" date="2019-03" db="EMBL/GenBank/DDBJ databases">
        <title>The genome sequence of Candidatus Serratia symbiotica strain IS.</title>
        <authorList>
            <person name="Nikoh N."/>
            <person name="Koga R."/>
            <person name="Oshima K."/>
            <person name="Hattori M."/>
            <person name="Fukatsu T."/>
        </authorList>
    </citation>
    <scope>NUCLEOTIDE SEQUENCE [LARGE SCALE GENOMIC DNA]</scope>
    <source>
        <strain evidence="1 2">IS</strain>
    </source>
</reference>
<dbReference type="Proteomes" id="UP000324392">
    <property type="component" value="Chromosome"/>
</dbReference>
<gene>
    <name evidence="1" type="ORF">SSYIS1_07440</name>
</gene>
<evidence type="ECO:0000313" key="2">
    <source>
        <dbReference type="Proteomes" id="UP000324392"/>
    </source>
</evidence>
<name>A0A455VED1_9GAMM</name>
<proteinExistence type="predicted"/>
<accession>A0A455VED1</accession>
<protein>
    <submittedName>
        <fullName evidence="1">Uncharacterized protein</fullName>
    </submittedName>
</protein>
<evidence type="ECO:0000313" key="1">
    <source>
        <dbReference type="EMBL" id="BBI91509.1"/>
    </source>
</evidence>